<dbReference type="EC" id="1.1.1.49" evidence="6"/>
<dbReference type="Pfam" id="PF00479">
    <property type="entry name" value="G6PD_N"/>
    <property type="match status" value="1"/>
</dbReference>
<dbReference type="EMBL" id="CP011801">
    <property type="protein sequence ID" value="ALA59184.1"/>
    <property type="molecule type" value="Genomic_DNA"/>
</dbReference>
<comment type="pathway">
    <text evidence="1 6">Carbohydrate degradation; pentose phosphate pathway; D-ribulose 5-phosphate from D-glucose 6-phosphate (oxidative stage): step 1/3.</text>
</comment>
<feature type="compositionally biased region" description="Basic and acidic residues" evidence="7">
    <location>
        <begin position="456"/>
        <end position="465"/>
    </location>
</feature>
<dbReference type="InterPro" id="IPR022675">
    <property type="entry name" value="G6P_DH_C"/>
</dbReference>
<dbReference type="GO" id="GO:0009051">
    <property type="term" value="P:pentose-phosphate shunt, oxidative branch"/>
    <property type="evidence" value="ECO:0007669"/>
    <property type="project" value="TreeGrafter"/>
</dbReference>
<evidence type="ECO:0000259" key="9">
    <source>
        <dbReference type="Pfam" id="PF02781"/>
    </source>
</evidence>
<evidence type="ECO:0000259" key="8">
    <source>
        <dbReference type="Pfam" id="PF00479"/>
    </source>
</evidence>
<dbReference type="Proteomes" id="UP000069205">
    <property type="component" value="Chromosome"/>
</dbReference>
<comment type="similarity">
    <text evidence="6">Belongs to the glucose-6-phosphate dehydrogenase family.</text>
</comment>
<dbReference type="InterPro" id="IPR022674">
    <property type="entry name" value="G6P_DH_NAD-bd"/>
</dbReference>
<dbReference type="PANTHER" id="PTHR23429">
    <property type="entry name" value="GLUCOSE-6-PHOSPHATE 1-DEHYDROGENASE G6PD"/>
    <property type="match status" value="1"/>
</dbReference>
<dbReference type="STRING" id="42253.NITMOv2_2775"/>
<keyword evidence="11" id="KW-1185">Reference proteome</keyword>
<reference evidence="10 11" key="1">
    <citation type="journal article" date="2015" name="Proc. Natl. Acad. Sci. U.S.A.">
        <title>Expanded metabolic versatility of ubiquitous nitrite-oxidizing bacteria from the genus Nitrospira.</title>
        <authorList>
            <person name="Koch H."/>
            <person name="Lucker S."/>
            <person name="Albertsen M."/>
            <person name="Kitzinger K."/>
            <person name="Herbold C."/>
            <person name="Spieck E."/>
            <person name="Nielsen P.H."/>
            <person name="Wagner M."/>
            <person name="Daims H."/>
        </authorList>
    </citation>
    <scope>NUCLEOTIDE SEQUENCE [LARGE SCALE GENOMIC DNA]</scope>
    <source>
        <strain evidence="10 11">NSP M-1</strain>
    </source>
</reference>
<dbReference type="PRINTS" id="PR00079">
    <property type="entry name" value="G6PDHDRGNASE"/>
</dbReference>
<evidence type="ECO:0000256" key="5">
    <source>
        <dbReference type="ARBA" id="ARBA00023277"/>
    </source>
</evidence>
<comment type="function">
    <text evidence="6">Catalyzes the oxidation of glucose 6-phosphate to 6-phosphogluconolactone.</text>
</comment>
<evidence type="ECO:0000256" key="6">
    <source>
        <dbReference type="HAMAP-Rule" id="MF_00966"/>
    </source>
</evidence>
<dbReference type="RefSeq" id="WP_053380248.1">
    <property type="nucleotide sequence ID" value="NZ_CP011801.1"/>
</dbReference>
<evidence type="ECO:0000256" key="2">
    <source>
        <dbReference type="ARBA" id="ARBA00022526"/>
    </source>
</evidence>
<dbReference type="AlphaFoldDB" id="A0A0K2GE91"/>
<keyword evidence="4 6" id="KW-0560">Oxidoreductase</keyword>
<feature type="binding site" evidence="6">
    <location>
        <position position="133"/>
    </location>
    <ligand>
        <name>NADP(+)</name>
        <dbReference type="ChEBI" id="CHEBI:58349"/>
    </ligand>
</feature>
<evidence type="ECO:0000256" key="3">
    <source>
        <dbReference type="ARBA" id="ARBA00022857"/>
    </source>
</evidence>
<evidence type="ECO:0000313" key="11">
    <source>
        <dbReference type="Proteomes" id="UP000069205"/>
    </source>
</evidence>
<dbReference type="PATRIC" id="fig|42253.5.peg.2742"/>
<dbReference type="SUPFAM" id="SSF55347">
    <property type="entry name" value="Glyceraldehyde-3-phosphate dehydrogenase-like, C-terminal domain"/>
    <property type="match status" value="1"/>
</dbReference>
<dbReference type="UniPathway" id="UPA00115">
    <property type="reaction ID" value="UER00408"/>
</dbReference>
<keyword evidence="2 6" id="KW-0313">Glucose metabolism</keyword>
<feature type="binding site" evidence="6">
    <location>
        <position position="220"/>
    </location>
    <ligand>
        <name>substrate</name>
    </ligand>
</feature>
<feature type="binding site" evidence="6">
    <location>
        <position position="325"/>
    </location>
    <ligand>
        <name>substrate</name>
    </ligand>
</feature>
<comment type="caution">
    <text evidence="6">Lacks conserved residue(s) required for the propagation of feature annotation.</text>
</comment>
<evidence type="ECO:0000256" key="7">
    <source>
        <dbReference type="SAM" id="MobiDB-lite"/>
    </source>
</evidence>
<accession>A0A0K2GE91</accession>
<dbReference type="Pfam" id="PF02781">
    <property type="entry name" value="G6PD_C"/>
    <property type="match status" value="1"/>
</dbReference>
<feature type="region of interest" description="Disordered" evidence="7">
    <location>
        <begin position="439"/>
        <end position="465"/>
    </location>
</feature>
<dbReference type="NCBIfam" id="TIGR00871">
    <property type="entry name" value="zwf"/>
    <property type="match status" value="1"/>
</dbReference>
<dbReference type="GO" id="GO:0050661">
    <property type="term" value="F:NADP binding"/>
    <property type="evidence" value="ECO:0007669"/>
    <property type="project" value="UniProtKB-UniRule"/>
</dbReference>
<feature type="compositionally biased region" description="Low complexity" evidence="7">
    <location>
        <begin position="444"/>
        <end position="455"/>
    </location>
</feature>
<dbReference type="SUPFAM" id="SSF51735">
    <property type="entry name" value="NAD(P)-binding Rossmann-fold domains"/>
    <property type="match status" value="1"/>
</dbReference>
<feature type="domain" description="Glucose-6-phosphate dehydrogenase C-terminal" evidence="9">
    <location>
        <begin position="176"/>
        <end position="454"/>
    </location>
</feature>
<dbReference type="GO" id="GO:0006006">
    <property type="term" value="P:glucose metabolic process"/>
    <property type="evidence" value="ECO:0007669"/>
    <property type="project" value="UniProtKB-KW"/>
</dbReference>
<evidence type="ECO:0000256" key="1">
    <source>
        <dbReference type="ARBA" id="ARBA00004937"/>
    </source>
</evidence>
<dbReference type="GO" id="GO:0004345">
    <property type="term" value="F:glucose-6-phosphate dehydrogenase activity"/>
    <property type="evidence" value="ECO:0007669"/>
    <property type="project" value="UniProtKB-UniRule"/>
</dbReference>
<dbReference type="KEGG" id="nmv:NITMOv2_2775"/>
<dbReference type="OrthoDB" id="9802739at2"/>
<keyword evidence="5 6" id="KW-0119">Carbohydrate metabolism</keyword>
<dbReference type="InterPro" id="IPR036291">
    <property type="entry name" value="NAD(P)-bd_dom_sf"/>
</dbReference>
<dbReference type="GO" id="GO:0005829">
    <property type="term" value="C:cytosol"/>
    <property type="evidence" value="ECO:0007669"/>
    <property type="project" value="TreeGrafter"/>
</dbReference>
<protein>
    <recommendedName>
        <fullName evidence="6">Glucose-6-phosphate 1-dehydrogenase</fullName>
        <shortName evidence="6">G6PD</shortName>
        <ecNumber evidence="6">1.1.1.49</ecNumber>
    </recommendedName>
</protein>
<comment type="catalytic activity">
    <reaction evidence="6">
        <text>D-glucose 6-phosphate + NADP(+) = 6-phospho-D-glucono-1,5-lactone + NADPH + H(+)</text>
        <dbReference type="Rhea" id="RHEA:15841"/>
        <dbReference type="ChEBI" id="CHEBI:15378"/>
        <dbReference type="ChEBI" id="CHEBI:57783"/>
        <dbReference type="ChEBI" id="CHEBI:57955"/>
        <dbReference type="ChEBI" id="CHEBI:58349"/>
        <dbReference type="ChEBI" id="CHEBI:61548"/>
        <dbReference type="EC" id="1.1.1.49"/>
    </reaction>
</comment>
<keyword evidence="3 6" id="KW-0521">NADP</keyword>
<feature type="binding site" evidence="6">
    <location>
        <begin position="83"/>
        <end position="84"/>
    </location>
    <ligand>
        <name>NADP(+)</name>
        <dbReference type="ChEBI" id="CHEBI:58349"/>
    </ligand>
</feature>
<feature type="binding site" evidence="6">
    <location>
        <position position="163"/>
    </location>
    <ligand>
        <name>substrate</name>
    </ligand>
</feature>
<dbReference type="PIRSF" id="PIRSF000110">
    <property type="entry name" value="G6PD"/>
    <property type="match status" value="1"/>
</dbReference>
<dbReference type="PANTHER" id="PTHR23429:SF0">
    <property type="entry name" value="GLUCOSE-6-PHOSPHATE 1-DEHYDROGENASE"/>
    <property type="match status" value="1"/>
</dbReference>
<feature type="domain" description="Glucose-6-phosphate dehydrogenase NAD-binding" evidence="8">
    <location>
        <begin position="6"/>
        <end position="171"/>
    </location>
</feature>
<evidence type="ECO:0000313" key="10">
    <source>
        <dbReference type="EMBL" id="ALA59184.1"/>
    </source>
</evidence>
<feature type="binding site" evidence="6">
    <location>
        <position position="201"/>
    </location>
    <ligand>
        <name>substrate</name>
    </ligand>
</feature>
<organism evidence="10 11">
    <name type="scientific">Nitrospira moscoviensis</name>
    <dbReference type="NCBI Taxonomy" id="42253"/>
    <lineage>
        <taxon>Bacteria</taxon>
        <taxon>Pseudomonadati</taxon>
        <taxon>Nitrospirota</taxon>
        <taxon>Nitrospiria</taxon>
        <taxon>Nitrospirales</taxon>
        <taxon>Nitrospiraceae</taxon>
        <taxon>Nitrospira</taxon>
    </lineage>
</organism>
<proteinExistence type="inferred from homology"/>
<evidence type="ECO:0000256" key="4">
    <source>
        <dbReference type="ARBA" id="ARBA00023002"/>
    </source>
</evidence>
<name>A0A0K2GE91_NITMO</name>
<gene>
    <name evidence="10" type="primary">zwf3</name>
    <name evidence="6" type="synonym">zwf</name>
    <name evidence="10" type="ORF">NITMOv2_2775</name>
</gene>
<dbReference type="HAMAP" id="MF_00966">
    <property type="entry name" value="G6PD"/>
    <property type="match status" value="1"/>
</dbReference>
<dbReference type="Gene3D" id="3.30.360.10">
    <property type="entry name" value="Dihydrodipicolinate Reductase, domain 2"/>
    <property type="match status" value="1"/>
</dbReference>
<dbReference type="InterPro" id="IPR001282">
    <property type="entry name" value="G6P_DH"/>
</dbReference>
<sequence>MIHTLVIFGATGDLTGRYLMPALARVLDMGRLPQPFRILGLSYQDWTEEQFREHTAEQLERYSDADEDVRARLLRSLAYRCADVADRQAVIAAVRDCEGPVAAYLALPSALFAPAIEALSQALPSGSRVVVEKPFGDSLESARALNRLLHRSFPEDAVFRIDHFLGMQPVQHVLGLRFANRLFEPLWHRDHVDRVEVVWDETLALEGRASYYDRAGALRDMIQNHLLQLLCMVAMEPPASLDEHDQRDRKVEVLRAVRRLSADEAARRTVRARYGPGRIGGRAVPAYTEEPGVDPARATETFAEVVLSLDNRRWAGVPFFLRSGKALGRDRREVVLHFKPSSYPTFDRNGPVEPNRLHLPLDTDRLVLHLNLNETNAPCDVRPIVLDTDLAPQQIPAYGRLLLDVLAGDHSHSVRDDEAEESWRIVEPILSAWEEGRSPLHEYPAGSAGPSVSAAPDERDRLSAA</sequence>
<feature type="active site" description="Proton acceptor" evidence="6">
    <location>
        <position position="225"/>
    </location>
</feature>
<dbReference type="NCBIfam" id="NF009492">
    <property type="entry name" value="PRK12853.1-3"/>
    <property type="match status" value="1"/>
</dbReference>
<dbReference type="Gene3D" id="3.40.50.720">
    <property type="entry name" value="NAD(P)-binding Rossmann-like Domain"/>
    <property type="match status" value="1"/>
</dbReference>